<organism evidence="4 5">
    <name type="scientific">Flavonifractor hominis</name>
    <dbReference type="NCBI Taxonomy" id="3133178"/>
    <lineage>
        <taxon>Bacteria</taxon>
        <taxon>Bacillati</taxon>
        <taxon>Bacillota</taxon>
        <taxon>Clostridia</taxon>
        <taxon>Eubacteriales</taxon>
        <taxon>Oscillospiraceae</taxon>
        <taxon>Flavonifractor</taxon>
    </lineage>
</organism>
<keyword evidence="5" id="KW-1185">Reference proteome</keyword>
<dbReference type="InterPro" id="IPR004474">
    <property type="entry name" value="LytR_CpsA_psr"/>
</dbReference>
<sequence length="354" mass="39199">MARRVLKSKRRRVSPLRRFALALYGIIVALSAVIVVGYAAFRMMAKPPELAQPTAPAVSAAPGASSVPEEPQLQRKEYTYTFLLLANDQSSGNTDTMMVATYDTVQQQVGLVSIPRDTMINGVRDSDGYHFYKLNSMYAMNGIDALKEEITKILGIPIDFYVKVDTKGFVDLVDAVGGIYFDVPIRMSYDDPTQDLHIHFDPGMQYLNGTDALKVARCRKNSDGPGSYPNNVYDAYSNSDIGRTETQRNLLITVLQAALGQPLKLPTYYEIFLENVKTDLTLSDLAFFAESALSLDFSTGLSTAVLPGDGSVTYHGWEWCYELYPDQVLEIVNTQGLNPYTTDITADMLDIAQT</sequence>
<evidence type="ECO:0000313" key="5">
    <source>
        <dbReference type="Proteomes" id="UP001440599"/>
    </source>
</evidence>
<reference evidence="4 5" key="1">
    <citation type="submission" date="2024-03" db="EMBL/GenBank/DDBJ databases">
        <title>Human intestinal bacterial collection.</title>
        <authorList>
            <person name="Pauvert C."/>
            <person name="Hitch T.C.A."/>
            <person name="Clavel T."/>
        </authorList>
    </citation>
    <scope>NUCLEOTIDE SEQUENCE [LARGE SCALE GENOMIC DNA]</scope>
    <source>
        <strain evidence="4 5">CLA-AP-H34</strain>
    </source>
</reference>
<keyword evidence="2" id="KW-0812">Transmembrane</keyword>
<comment type="caution">
    <text evidence="4">The sequence shown here is derived from an EMBL/GenBank/DDBJ whole genome shotgun (WGS) entry which is preliminary data.</text>
</comment>
<comment type="similarity">
    <text evidence="1">Belongs to the LytR/CpsA/Psr (LCP) family.</text>
</comment>
<dbReference type="Gene3D" id="3.40.630.190">
    <property type="entry name" value="LCP protein"/>
    <property type="match status" value="1"/>
</dbReference>
<evidence type="ECO:0000313" key="4">
    <source>
        <dbReference type="EMBL" id="MEQ2455923.1"/>
    </source>
</evidence>
<gene>
    <name evidence="4" type="ORF">WMO45_05255</name>
</gene>
<name>A0ABV1EMW2_9FIRM</name>
<dbReference type="InterPro" id="IPR050922">
    <property type="entry name" value="LytR/CpsA/Psr_CW_biosynth"/>
</dbReference>
<accession>A0ABV1EMW2</accession>
<keyword evidence="2" id="KW-0472">Membrane</keyword>
<dbReference type="RefSeq" id="WP_349139520.1">
    <property type="nucleotide sequence ID" value="NZ_JBBMFT010000002.1"/>
</dbReference>
<proteinExistence type="inferred from homology"/>
<dbReference type="Proteomes" id="UP001440599">
    <property type="component" value="Unassembled WGS sequence"/>
</dbReference>
<evidence type="ECO:0000256" key="2">
    <source>
        <dbReference type="SAM" id="Phobius"/>
    </source>
</evidence>
<protein>
    <submittedName>
        <fullName evidence="4">LCP family protein</fullName>
    </submittedName>
</protein>
<evidence type="ECO:0000259" key="3">
    <source>
        <dbReference type="Pfam" id="PF03816"/>
    </source>
</evidence>
<dbReference type="NCBIfam" id="TIGR00350">
    <property type="entry name" value="lytR_cpsA_psr"/>
    <property type="match status" value="1"/>
</dbReference>
<feature type="domain" description="Cell envelope-related transcriptional attenuator" evidence="3">
    <location>
        <begin position="93"/>
        <end position="256"/>
    </location>
</feature>
<dbReference type="PANTHER" id="PTHR33392">
    <property type="entry name" value="POLYISOPRENYL-TEICHOIC ACID--PEPTIDOGLYCAN TEICHOIC ACID TRANSFERASE TAGU"/>
    <property type="match status" value="1"/>
</dbReference>
<keyword evidence="2" id="KW-1133">Transmembrane helix</keyword>
<evidence type="ECO:0000256" key="1">
    <source>
        <dbReference type="ARBA" id="ARBA00006068"/>
    </source>
</evidence>
<feature type="transmembrane region" description="Helical" evidence="2">
    <location>
        <begin position="21"/>
        <end position="41"/>
    </location>
</feature>
<dbReference type="EMBL" id="JBBMFT010000002">
    <property type="protein sequence ID" value="MEQ2455923.1"/>
    <property type="molecule type" value="Genomic_DNA"/>
</dbReference>
<dbReference type="PANTHER" id="PTHR33392:SF6">
    <property type="entry name" value="POLYISOPRENYL-TEICHOIC ACID--PEPTIDOGLYCAN TEICHOIC ACID TRANSFERASE TAGU"/>
    <property type="match status" value="1"/>
</dbReference>
<dbReference type="Pfam" id="PF03816">
    <property type="entry name" value="LytR_cpsA_psr"/>
    <property type="match status" value="1"/>
</dbReference>